<keyword evidence="3" id="KW-1185">Reference proteome</keyword>
<name>A0ABV8HHG0_9ACTN</name>
<evidence type="ECO:0000313" key="2">
    <source>
        <dbReference type="EMBL" id="MFC4031503.1"/>
    </source>
</evidence>
<organism evidence="2 3">
    <name type="scientific">Streptomyces polygonati</name>
    <dbReference type="NCBI Taxonomy" id="1617087"/>
    <lineage>
        <taxon>Bacteria</taxon>
        <taxon>Bacillati</taxon>
        <taxon>Actinomycetota</taxon>
        <taxon>Actinomycetes</taxon>
        <taxon>Kitasatosporales</taxon>
        <taxon>Streptomycetaceae</taxon>
        <taxon>Streptomyces</taxon>
    </lineage>
</organism>
<dbReference type="Proteomes" id="UP001595765">
    <property type="component" value="Unassembled WGS sequence"/>
</dbReference>
<dbReference type="PANTHER" id="PTHR42305">
    <property type="entry name" value="MEMBRANE PROTEIN RV1733C-RELATED"/>
    <property type="match status" value="1"/>
</dbReference>
<feature type="compositionally biased region" description="Low complexity" evidence="1">
    <location>
        <begin position="84"/>
        <end position="103"/>
    </location>
</feature>
<feature type="region of interest" description="Disordered" evidence="1">
    <location>
        <begin position="56"/>
        <end position="103"/>
    </location>
</feature>
<evidence type="ECO:0000256" key="1">
    <source>
        <dbReference type="SAM" id="MobiDB-lite"/>
    </source>
</evidence>
<accession>A0ABV8HHG0</accession>
<dbReference type="InterPro" id="IPR039708">
    <property type="entry name" value="MT1774/Rv1733c-like"/>
</dbReference>
<comment type="caution">
    <text evidence="2">The sequence shown here is derived from an EMBL/GenBank/DDBJ whole genome shotgun (WGS) entry which is preliminary data.</text>
</comment>
<evidence type="ECO:0000313" key="3">
    <source>
        <dbReference type="Proteomes" id="UP001595765"/>
    </source>
</evidence>
<dbReference type="RefSeq" id="WP_386427688.1">
    <property type="nucleotide sequence ID" value="NZ_JBHSBB010000007.1"/>
</dbReference>
<protein>
    <submittedName>
        <fullName evidence="2">Uncharacterized protein</fullName>
    </submittedName>
</protein>
<dbReference type="EMBL" id="JBHSBB010000007">
    <property type="protein sequence ID" value="MFC4031503.1"/>
    <property type="molecule type" value="Genomic_DNA"/>
</dbReference>
<dbReference type="PANTHER" id="PTHR42305:SF1">
    <property type="entry name" value="MEMBRANE PROTEIN RV1733C-RELATED"/>
    <property type="match status" value="1"/>
</dbReference>
<reference evidence="3" key="1">
    <citation type="journal article" date="2019" name="Int. J. Syst. Evol. Microbiol.">
        <title>The Global Catalogue of Microorganisms (GCM) 10K type strain sequencing project: providing services to taxonomists for standard genome sequencing and annotation.</title>
        <authorList>
            <consortium name="The Broad Institute Genomics Platform"/>
            <consortium name="The Broad Institute Genome Sequencing Center for Infectious Disease"/>
            <person name="Wu L."/>
            <person name="Ma J."/>
        </authorList>
    </citation>
    <scope>NUCLEOTIDE SEQUENCE [LARGE SCALE GENOMIC DNA]</scope>
    <source>
        <strain evidence="3">CGMCC 4.7237</strain>
    </source>
</reference>
<sequence>MIEAWLGVLTALLFCLVPLFGWWSGQSVDRTLQRVVRTQRSARFLVTATVVSSAKTPGVASGRAPGTVTGTATGRTPGDASQHGTGLSSATASLSGGAAESSGRMANTLGDVLHWTAPDHSAHTATVSVDLEVWHQGKILLWTDRAGRLVPPPLDSATATTHSVLAGTAAATSAGGLLLITRQVLMWRLMRRRLASWEREWARVGQDWGRMGAGG</sequence>
<gene>
    <name evidence="2" type="ORF">ACFO3J_08425</name>
</gene>
<proteinExistence type="predicted"/>